<organism evidence="1 2">
    <name type="scientific">Friedmanniomyces simplex</name>
    <dbReference type="NCBI Taxonomy" id="329884"/>
    <lineage>
        <taxon>Eukaryota</taxon>
        <taxon>Fungi</taxon>
        <taxon>Dikarya</taxon>
        <taxon>Ascomycota</taxon>
        <taxon>Pezizomycotina</taxon>
        <taxon>Dothideomycetes</taxon>
        <taxon>Dothideomycetidae</taxon>
        <taxon>Mycosphaerellales</taxon>
        <taxon>Teratosphaeriaceae</taxon>
        <taxon>Friedmanniomyces</taxon>
    </lineage>
</organism>
<accession>A0A4U0Y3G3</accession>
<gene>
    <name evidence="1" type="ORF">B0A55_04676</name>
</gene>
<sequence>MPQQAEPSRFQFSKFKIQTKEHREESRIKNFCIEPDLMARKGLELEELMNKSGRRFDSVILRFQRTDAARLSAE</sequence>
<proteinExistence type="predicted"/>
<evidence type="ECO:0000313" key="2">
    <source>
        <dbReference type="Proteomes" id="UP000309340"/>
    </source>
</evidence>
<keyword evidence="2" id="KW-1185">Reference proteome</keyword>
<comment type="caution">
    <text evidence="1">The sequence shown here is derived from an EMBL/GenBank/DDBJ whole genome shotgun (WGS) entry which is preliminary data.</text>
</comment>
<dbReference type="EMBL" id="NAJQ01000019">
    <property type="protein sequence ID" value="TKA82998.1"/>
    <property type="molecule type" value="Genomic_DNA"/>
</dbReference>
<dbReference type="AlphaFoldDB" id="A0A4U0Y3G3"/>
<reference evidence="1 2" key="1">
    <citation type="submission" date="2017-03" db="EMBL/GenBank/DDBJ databases">
        <title>Genomes of endolithic fungi from Antarctica.</title>
        <authorList>
            <person name="Coleine C."/>
            <person name="Masonjones S."/>
            <person name="Stajich J.E."/>
        </authorList>
    </citation>
    <scope>NUCLEOTIDE SEQUENCE [LARGE SCALE GENOMIC DNA]</scope>
    <source>
        <strain evidence="1 2">CCFEE 5184</strain>
    </source>
</reference>
<dbReference type="Proteomes" id="UP000309340">
    <property type="component" value="Unassembled WGS sequence"/>
</dbReference>
<evidence type="ECO:0000313" key="1">
    <source>
        <dbReference type="EMBL" id="TKA82998.1"/>
    </source>
</evidence>
<dbReference type="OrthoDB" id="10281390at2759"/>
<protein>
    <submittedName>
        <fullName evidence="1">Uncharacterized protein</fullName>
    </submittedName>
</protein>
<name>A0A4U0Y3G3_9PEZI</name>